<comment type="caution">
    <text evidence="2">The sequence shown here is derived from an EMBL/GenBank/DDBJ whole genome shotgun (WGS) entry which is preliminary data.</text>
</comment>
<organism evidence="2 3">
    <name type="scientific">Polluticaenibacter yanchengensis</name>
    <dbReference type="NCBI Taxonomy" id="3014562"/>
    <lineage>
        <taxon>Bacteria</taxon>
        <taxon>Pseudomonadati</taxon>
        <taxon>Bacteroidota</taxon>
        <taxon>Chitinophagia</taxon>
        <taxon>Chitinophagales</taxon>
        <taxon>Chitinophagaceae</taxon>
        <taxon>Polluticaenibacter</taxon>
    </lineage>
</organism>
<protein>
    <submittedName>
        <fullName evidence="2">Uncharacterized protein</fullName>
    </submittedName>
</protein>
<keyword evidence="1" id="KW-0732">Signal</keyword>
<evidence type="ECO:0000313" key="2">
    <source>
        <dbReference type="EMBL" id="MDA3614875.1"/>
    </source>
</evidence>
<evidence type="ECO:0000256" key="1">
    <source>
        <dbReference type="SAM" id="SignalP"/>
    </source>
</evidence>
<proteinExistence type="predicted"/>
<keyword evidence="3" id="KW-1185">Reference proteome</keyword>
<sequence>MKKKINIVIAIACFCIAFIGVSIQATAQSTTNKQVGVPKKKITFISKWGPYTGNTKATIDDIKKLVSLPVTVIDSATKEKWEILKFNFGWRKKDIFDDIDKGTRKVIFIPNVVTVTGDNKVPVSWQKEILEFVTTGEQFIIEGIIIQNPKTKEARMCKPILITVL</sequence>
<gene>
    <name evidence="2" type="ORF">O3P16_08645</name>
</gene>
<dbReference type="RefSeq" id="WP_407031200.1">
    <property type="nucleotide sequence ID" value="NZ_JAQGEF010000008.1"/>
</dbReference>
<evidence type="ECO:0000313" key="3">
    <source>
        <dbReference type="Proteomes" id="UP001210231"/>
    </source>
</evidence>
<accession>A0ABT4UJ59</accession>
<dbReference type="Proteomes" id="UP001210231">
    <property type="component" value="Unassembled WGS sequence"/>
</dbReference>
<name>A0ABT4UJ59_9BACT</name>
<reference evidence="2 3" key="1">
    <citation type="submission" date="2022-12" db="EMBL/GenBank/DDBJ databases">
        <title>Chitinophagaceae gen. sp. nov., a new member of the family Chitinophagaceae, isolated from soil in a chemical factory.</title>
        <authorList>
            <person name="Ke Z."/>
        </authorList>
    </citation>
    <scope>NUCLEOTIDE SEQUENCE [LARGE SCALE GENOMIC DNA]</scope>
    <source>
        <strain evidence="2 3">LY-5</strain>
    </source>
</reference>
<feature type="chain" id="PRO_5046901600" evidence="1">
    <location>
        <begin position="28"/>
        <end position="165"/>
    </location>
</feature>
<feature type="signal peptide" evidence="1">
    <location>
        <begin position="1"/>
        <end position="27"/>
    </location>
</feature>
<dbReference type="EMBL" id="JAQGEF010000008">
    <property type="protein sequence ID" value="MDA3614875.1"/>
    <property type="molecule type" value="Genomic_DNA"/>
</dbReference>